<organism evidence="10 11">
    <name type="scientific">Pseudaquabacterium inlustre</name>
    <dbReference type="NCBI Taxonomy" id="2984192"/>
    <lineage>
        <taxon>Bacteria</taxon>
        <taxon>Pseudomonadati</taxon>
        <taxon>Pseudomonadota</taxon>
        <taxon>Betaproteobacteria</taxon>
        <taxon>Burkholderiales</taxon>
        <taxon>Sphaerotilaceae</taxon>
        <taxon>Pseudaquabacterium</taxon>
    </lineage>
</organism>
<dbReference type="PANTHER" id="PTHR43738:SF2">
    <property type="entry name" value="ABC TRANSPORTER PERMEASE"/>
    <property type="match status" value="1"/>
</dbReference>
<reference evidence="10 11" key="1">
    <citation type="submission" date="2024-04" db="EMBL/GenBank/DDBJ databases">
        <title>Novel species of the genus Ideonella isolated from streams.</title>
        <authorList>
            <person name="Lu H."/>
        </authorList>
    </citation>
    <scope>NUCLEOTIDE SEQUENCE [LARGE SCALE GENOMIC DNA]</scope>
    <source>
        <strain evidence="10 11">DXS22W</strain>
    </source>
</reference>
<evidence type="ECO:0000256" key="3">
    <source>
        <dbReference type="ARBA" id="ARBA00022692"/>
    </source>
</evidence>
<keyword evidence="11" id="KW-1185">Reference proteome</keyword>
<keyword evidence="4 7" id="KW-1133">Transmembrane helix</keyword>
<evidence type="ECO:0000259" key="8">
    <source>
        <dbReference type="Pfam" id="PF02687"/>
    </source>
</evidence>
<evidence type="ECO:0000256" key="6">
    <source>
        <dbReference type="SAM" id="MobiDB-lite"/>
    </source>
</evidence>
<gene>
    <name evidence="10" type="ORF">AACH10_15760</name>
</gene>
<protein>
    <submittedName>
        <fullName evidence="10">ABC transporter permease</fullName>
    </submittedName>
</protein>
<dbReference type="InterPro" id="IPR003838">
    <property type="entry name" value="ABC3_permease_C"/>
</dbReference>
<feature type="region of interest" description="Disordered" evidence="6">
    <location>
        <begin position="229"/>
        <end position="273"/>
    </location>
</feature>
<dbReference type="InterPro" id="IPR025857">
    <property type="entry name" value="MacB_PCD"/>
</dbReference>
<dbReference type="PANTHER" id="PTHR43738">
    <property type="entry name" value="ABC TRANSPORTER, MEMBRANE PROTEIN"/>
    <property type="match status" value="1"/>
</dbReference>
<comment type="caution">
    <text evidence="10">The sequence shown here is derived from an EMBL/GenBank/DDBJ whole genome shotgun (WGS) entry which is preliminary data.</text>
</comment>
<dbReference type="InterPro" id="IPR051125">
    <property type="entry name" value="ABC-4/HrtB_transporter"/>
</dbReference>
<evidence type="ECO:0000256" key="4">
    <source>
        <dbReference type="ARBA" id="ARBA00022989"/>
    </source>
</evidence>
<feature type="transmembrane region" description="Helical" evidence="7">
    <location>
        <begin position="373"/>
        <end position="406"/>
    </location>
</feature>
<evidence type="ECO:0000313" key="10">
    <source>
        <dbReference type="EMBL" id="MEK8051707.1"/>
    </source>
</evidence>
<proteinExistence type="predicted"/>
<name>A0ABU9CMC2_9BURK</name>
<feature type="domain" description="ABC3 transporter permease C-terminal" evidence="8">
    <location>
        <begin position="332"/>
        <end position="449"/>
    </location>
</feature>
<accession>A0ABU9CMC2</accession>
<evidence type="ECO:0000256" key="5">
    <source>
        <dbReference type="ARBA" id="ARBA00023136"/>
    </source>
</evidence>
<feature type="domain" description="MacB-like periplasmic core" evidence="9">
    <location>
        <begin position="20"/>
        <end position="222"/>
    </location>
</feature>
<feature type="transmembrane region" description="Helical" evidence="7">
    <location>
        <begin position="426"/>
        <end position="446"/>
    </location>
</feature>
<keyword evidence="5 7" id="KW-0472">Membrane</keyword>
<feature type="compositionally biased region" description="Basic and acidic residues" evidence="6">
    <location>
        <begin position="255"/>
        <end position="270"/>
    </location>
</feature>
<dbReference type="Proteomes" id="UP001365405">
    <property type="component" value="Unassembled WGS sequence"/>
</dbReference>
<dbReference type="EMBL" id="JBBUTH010000008">
    <property type="protein sequence ID" value="MEK8051707.1"/>
    <property type="molecule type" value="Genomic_DNA"/>
</dbReference>
<feature type="transmembrane region" description="Helical" evidence="7">
    <location>
        <begin position="331"/>
        <end position="352"/>
    </location>
</feature>
<keyword evidence="2" id="KW-1003">Cell membrane</keyword>
<evidence type="ECO:0000256" key="7">
    <source>
        <dbReference type="SAM" id="Phobius"/>
    </source>
</evidence>
<evidence type="ECO:0000256" key="2">
    <source>
        <dbReference type="ARBA" id="ARBA00022475"/>
    </source>
</evidence>
<sequence>MTPLLGLAARSAWNRRFSLGLVLAAIALSTLLLLGIERLRVDVRANFSQAVSGTDLIVGPRTGAVQLLLYSVFRIGNPATGIRLASTEAIARHRAVAWVVPLSLGDSHRGFAVLGTTAGYFEHFRYGARQPLVLAQGRAFGNAPADAAGASDGVHEAVIGAEVARRLGYGLGQKIVLAHGDGAMAHNDHDDQPFTVVGVLAATGTPVDRTVHIPLPAVEAIHRDWASGMRMPAGPATPVAPAAPPPAARPAHGAPGHDHAHDHDHDDHADTPALPSTVTAALVGLKTRAAVFAVQREVLAMRDEPLLAILPGVALDELWDVVALGERGLQAMSALVAVVSLAGLVAVILAGLNERRRELAILRAVGAGPRQMLALLALEGALVTGLGVLLGALGCALSVAALAPWVQAQHGISLQLAWPGRAEWTLMAAVLAGGFLASLVPGWRAYRLSLADGLTPRI</sequence>
<evidence type="ECO:0000256" key="1">
    <source>
        <dbReference type="ARBA" id="ARBA00004651"/>
    </source>
</evidence>
<keyword evidence="3 7" id="KW-0812">Transmembrane</keyword>
<dbReference type="Pfam" id="PF02687">
    <property type="entry name" value="FtsX"/>
    <property type="match status" value="1"/>
</dbReference>
<dbReference type="RefSeq" id="WP_341411405.1">
    <property type="nucleotide sequence ID" value="NZ_JBBUTH010000008.1"/>
</dbReference>
<evidence type="ECO:0000259" key="9">
    <source>
        <dbReference type="Pfam" id="PF12704"/>
    </source>
</evidence>
<comment type="subcellular location">
    <subcellularLocation>
        <location evidence="1">Cell membrane</location>
        <topology evidence="1">Multi-pass membrane protein</topology>
    </subcellularLocation>
</comment>
<dbReference type="Pfam" id="PF12704">
    <property type="entry name" value="MacB_PCD"/>
    <property type="match status" value="1"/>
</dbReference>
<feature type="transmembrane region" description="Helical" evidence="7">
    <location>
        <begin position="17"/>
        <end position="36"/>
    </location>
</feature>
<evidence type="ECO:0000313" key="11">
    <source>
        <dbReference type="Proteomes" id="UP001365405"/>
    </source>
</evidence>